<proteinExistence type="inferred from homology"/>
<feature type="domain" description="DNA methylase N-4/N-6" evidence="9">
    <location>
        <begin position="30"/>
        <end position="90"/>
    </location>
</feature>
<organism evidence="10 11">
    <name type="scientific">Anaerococcus tetradius ATCC 35098</name>
    <dbReference type="NCBI Taxonomy" id="525255"/>
    <lineage>
        <taxon>Bacteria</taxon>
        <taxon>Bacillati</taxon>
        <taxon>Bacillota</taxon>
        <taxon>Tissierellia</taxon>
        <taxon>Tissierellales</taxon>
        <taxon>Peptoniphilaceae</taxon>
        <taxon>Anaerococcus</taxon>
    </lineage>
</organism>
<dbReference type="GO" id="GO:0003677">
    <property type="term" value="F:DNA binding"/>
    <property type="evidence" value="ECO:0007669"/>
    <property type="project" value="UniProtKB-KW"/>
</dbReference>
<dbReference type="GO" id="GO:0032259">
    <property type="term" value="P:methylation"/>
    <property type="evidence" value="ECO:0007669"/>
    <property type="project" value="UniProtKB-KW"/>
</dbReference>
<dbReference type="Gene3D" id="3.40.50.150">
    <property type="entry name" value="Vaccinia Virus protein VP39"/>
    <property type="match status" value="1"/>
</dbReference>
<dbReference type="InterPro" id="IPR002941">
    <property type="entry name" value="DNA_methylase_N4/N6"/>
</dbReference>
<evidence type="ECO:0000256" key="7">
    <source>
        <dbReference type="ARBA" id="ARBA00023125"/>
    </source>
</evidence>
<dbReference type="PRINTS" id="PR00508">
    <property type="entry name" value="S21N4MTFRASE"/>
</dbReference>
<keyword evidence="5" id="KW-0949">S-adenosyl-L-methionine</keyword>
<sequence length="102" mass="11819">MIDREKLKTNYIINLDAISALKEFPDKTFDCCITSPPYYGLRDYKAEGQIGREESPEEYLNKLIEVFREVKRVLKKEGTLWVVIGDSYAGQEAKKNIKILKT</sequence>
<evidence type="ECO:0000256" key="1">
    <source>
        <dbReference type="ARBA" id="ARBA00010203"/>
    </source>
</evidence>
<comment type="caution">
    <text evidence="10">The sequence shown here is derived from an EMBL/GenBank/DDBJ whole genome shotgun (WGS) entry which is preliminary data.</text>
</comment>
<keyword evidence="7" id="KW-0238">DNA-binding</keyword>
<evidence type="ECO:0000259" key="9">
    <source>
        <dbReference type="Pfam" id="PF01555"/>
    </source>
</evidence>
<dbReference type="Proteomes" id="UP000003744">
    <property type="component" value="Unassembled WGS sequence"/>
</dbReference>
<evidence type="ECO:0000256" key="5">
    <source>
        <dbReference type="ARBA" id="ARBA00022691"/>
    </source>
</evidence>
<evidence type="ECO:0000256" key="4">
    <source>
        <dbReference type="ARBA" id="ARBA00022679"/>
    </source>
</evidence>
<evidence type="ECO:0000256" key="6">
    <source>
        <dbReference type="ARBA" id="ARBA00022747"/>
    </source>
</evidence>
<dbReference type="PROSITE" id="PS00093">
    <property type="entry name" value="N4_MTASE"/>
    <property type="match status" value="1"/>
</dbReference>
<comment type="catalytic activity">
    <reaction evidence="8">
        <text>a 2'-deoxycytidine in DNA + S-adenosyl-L-methionine = an N(4)-methyl-2'-deoxycytidine in DNA + S-adenosyl-L-homocysteine + H(+)</text>
        <dbReference type="Rhea" id="RHEA:16857"/>
        <dbReference type="Rhea" id="RHEA-COMP:11369"/>
        <dbReference type="Rhea" id="RHEA-COMP:13674"/>
        <dbReference type="ChEBI" id="CHEBI:15378"/>
        <dbReference type="ChEBI" id="CHEBI:57856"/>
        <dbReference type="ChEBI" id="CHEBI:59789"/>
        <dbReference type="ChEBI" id="CHEBI:85452"/>
        <dbReference type="ChEBI" id="CHEBI:137933"/>
        <dbReference type="EC" id="2.1.1.113"/>
    </reaction>
</comment>
<dbReference type="SUPFAM" id="SSF53335">
    <property type="entry name" value="S-adenosyl-L-methionine-dependent methyltransferases"/>
    <property type="match status" value="1"/>
</dbReference>
<keyword evidence="6" id="KW-0680">Restriction system</keyword>
<reference evidence="10 11" key="1">
    <citation type="submission" date="2009-01" db="EMBL/GenBank/DDBJ databases">
        <authorList>
            <person name="Qin X."/>
            <person name="Bachman B."/>
            <person name="Battles P."/>
            <person name="Bell A."/>
            <person name="Bess C."/>
            <person name="Bickham C."/>
            <person name="Chaboub L."/>
            <person name="Chen D."/>
            <person name="Coyle M."/>
            <person name="Deiros D.R."/>
            <person name="Dinh H."/>
            <person name="Forbes L."/>
            <person name="Fowler G."/>
            <person name="Francisco L."/>
            <person name="Fu Q."/>
            <person name="Gubbala S."/>
            <person name="Hale W."/>
            <person name="Han Y."/>
            <person name="Hemphill L."/>
            <person name="Highlander S.K."/>
            <person name="Hirani K."/>
            <person name="Hogues M."/>
            <person name="Jackson L."/>
            <person name="Jakkamsetti A."/>
            <person name="Javaid M."/>
            <person name="Jiang H."/>
            <person name="Korchina V."/>
            <person name="Kovar C."/>
            <person name="Lara F."/>
            <person name="Lee S."/>
            <person name="Mata R."/>
            <person name="Mathew T."/>
            <person name="Moen C."/>
            <person name="Morales K."/>
            <person name="Munidasa M."/>
            <person name="Nazareth L."/>
            <person name="Ngo R."/>
            <person name="Nguyen L."/>
            <person name="Okwuonu G."/>
            <person name="Ongeri F."/>
            <person name="Patil S."/>
            <person name="Petrosino J."/>
            <person name="Pham C."/>
            <person name="Pham P."/>
            <person name="Pu L.-L."/>
            <person name="Puazo M."/>
            <person name="Raj R."/>
            <person name="Reid J."/>
            <person name="Rouhana J."/>
            <person name="Saada N."/>
            <person name="Shang Y."/>
            <person name="Simmons D."/>
            <person name="Thornton R."/>
            <person name="Warren J."/>
            <person name="Weissenberger G."/>
            <person name="Zhang J."/>
            <person name="Zhang L."/>
            <person name="Zhou C."/>
            <person name="Zhu D."/>
            <person name="Muzny D."/>
            <person name="Worley K."/>
            <person name="Gibbs R."/>
        </authorList>
    </citation>
    <scope>NUCLEOTIDE SEQUENCE [LARGE SCALE GENOMIC DNA]</scope>
    <source>
        <strain evidence="10 11">ATCC 35098</strain>
    </source>
</reference>
<dbReference type="EMBL" id="ACGC01000125">
    <property type="protein sequence ID" value="EEI81854.1"/>
    <property type="molecule type" value="Genomic_DNA"/>
</dbReference>
<dbReference type="GO" id="GO:0015667">
    <property type="term" value="F:site-specific DNA-methyltransferase (cytosine-N4-specific) activity"/>
    <property type="evidence" value="ECO:0007669"/>
    <property type="project" value="UniProtKB-EC"/>
</dbReference>
<evidence type="ECO:0000313" key="10">
    <source>
        <dbReference type="EMBL" id="EEI81854.1"/>
    </source>
</evidence>
<dbReference type="InterPro" id="IPR017985">
    <property type="entry name" value="MeTrfase_CN4_CS"/>
</dbReference>
<protein>
    <recommendedName>
        <fullName evidence="2">site-specific DNA-methyltransferase (cytosine-N(4)-specific)</fullName>
        <ecNumber evidence="2">2.1.1.113</ecNumber>
    </recommendedName>
</protein>
<dbReference type="eggNOG" id="COG0863">
    <property type="taxonomic scope" value="Bacteria"/>
</dbReference>
<dbReference type="Pfam" id="PF01555">
    <property type="entry name" value="N6_N4_Mtase"/>
    <property type="match status" value="1"/>
</dbReference>
<evidence type="ECO:0000256" key="8">
    <source>
        <dbReference type="ARBA" id="ARBA00049120"/>
    </source>
</evidence>
<dbReference type="EC" id="2.1.1.113" evidence="2"/>
<evidence type="ECO:0000313" key="11">
    <source>
        <dbReference type="Proteomes" id="UP000003744"/>
    </source>
</evidence>
<dbReference type="HOGENOM" id="CLU_2271551_0_0_9"/>
<keyword evidence="4" id="KW-0808">Transferase</keyword>
<accession>C2CKQ0</accession>
<gene>
    <name evidence="10" type="ORF">HMPREF0077_2060</name>
</gene>
<dbReference type="InterPro" id="IPR001091">
    <property type="entry name" value="RM_Methyltransferase"/>
</dbReference>
<comment type="similarity">
    <text evidence="1">Belongs to the N(4)/N(6)-methyltransferase family. N(4) subfamily.</text>
</comment>
<name>C2CKQ0_9FIRM</name>
<evidence type="ECO:0000256" key="2">
    <source>
        <dbReference type="ARBA" id="ARBA00012185"/>
    </source>
</evidence>
<dbReference type="GO" id="GO:0008170">
    <property type="term" value="F:N-methyltransferase activity"/>
    <property type="evidence" value="ECO:0007669"/>
    <property type="project" value="InterPro"/>
</dbReference>
<evidence type="ECO:0000256" key="3">
    <source>
        <dbReference type="ARBA" id="ARBA00022603"/>
    </source>
</evidence>
<dbReference type="AlphaFoldDB" id="C2CKQ0"/>
<keyword evidence="3" id="KW-0489">Methyltransferase</keyword>
<dbReference type="GO" id="GO:0009307">
    <property type="term" value="P:DNA restriction-modification system"/>
    <property type="evidence" value="ECO:0007669"/>
    <property type="project" value="UniProtKB-KW"/>
</dbReference>
<dbReference type="InterPro" id="IPR029063">
    <property type="entry name" value="SAM-dependent_MTases_sf"/>
</dbReference>